<evidence type="ECO:0000259" key="8">
    <source>
        <dbReference type="Pfam" id="PF10568"/>
    </source>
</evidence>
<evidence type="ECO:0000259" key="9">
    <source>
        <dbReference type="Pfam" id="PF17171"/>
    </source>
</evidence>
<evidence type="ECO:0000313" key="10">
    <source>
        <dbReference type="EMBL" id="KAH9826796.1"/>
    </source>
</evidence>
<dbReference type="PANTHER" id="PTHR12289">
    <property type="entry name" value="METAXIN RELATED"/>
    <property type="match status" value="1"/>
</dbReference>
<keyword evidence="5" id="KW-0653">Protein transport</keyword>
<dbReference type="GO" id="GO:0001401">
    <property type="term" value="C:SAM complex"/>
    <property type="evidence" value="ECO:0007669"/>
    <property type="project" value="InterPro"/>
</dbReference>
<evidence type="ECO:0000256" key="3">
    <source>
        <dbReference type="ARBA" id="ARBA00022448"/>
    </source>
</evidence>
<keyword evidence="3" id="KW-0813">Transport</keyword>
<dbReference type="GO" id="GO:0015031">
    <property type="term" value="P:protein transport"/>
    <property type="evidence" value="ECO:0007669"/>
    <property type="project" value="UniProtKB-KW"/>
</dbReference>
<feature type="domain" description="Mitochondrial outer membrane transport complex Sam37/metaxin N-terminal" evidence="8">
    <location>
        <begin position="21"/>
        <end position="132"/>
    </location>
</feature>
<evidence type="ECO:0000313" key="11">
    <source>
        <dbReference type="Proteomes" id="UP001138500"/>
    </source>
</evidence>
<dbReference type="Proteomes" id="UP001138500">
    <property type="component" value="Unassembled WGS sequence"/>
</dbReference>
<dbReference type="GO" id="GO:0007005">
    <property type="term" value="P:mitochondrion organization"/>
    <property type="evidence" value="ECO:0007669"/>
    <property type="project" value="TreeGrafter"/>
</dbReference>
<keyword evidence="4" id="KW-1000">Mitochondrion outer membrane</keyword>
<proteinExistence type="inferred from homology"/>
<dbReference type="InterPro" id="IPR050931">
    <property type="entry name" value="Mito_Protein_Transport_Metaxin"/>
</dbReference>
<evidence type="ECO:0000256" key="2">
    <source>
        <dbReference type="ARBA" id="ARBA00009170"/>
    </source>
</evidence>
<evidence type="ECO:0000256" key="5">
    <source>
        <dbReference type="ARBA" id="ARBA00022927"/>
    </source>
</evidence>
<evidence type="ECO:0000256" key="1">
    <source>
        <dbReference type="ARBA" id="ARBA00004294"/>
    </source>
</evidence>
<dbReference type="Pfam" id="PF17171">
    <property type="entry name" value="GST_C_6"/>
    <property type="match status" value="1"/>
</dbReference>
<evidence type="ECO:0000256" key="4">
    <source>
        <dbReference type="ARBA" id="ARBA00022787"/>
    </source>
</evidence>
<dbReference type="InterPro" id="IPR019564">
    <property type="entry name" value="Sam37/metaxin_N"/>
</dbReference>
<sequence length="426" mass="47105">MAVELHILGPAFGLASVDAECLAAVALIQLRLPSEFRLIPTHTEQDRLPLLVDSGKRVYGFNNIARHLHVKGSLSPDQRANAIALTSFLQARAQTLLDISLYVSFENYSTTRSAFTKLLPWYANYIVPPQRRAAARQRTQHLGISSIDVDNVHESMGLGDGVGKEEGKLFEAETQKRASLLLPRKDTISSLLLRPGHSAVFKLHILADNFFEPMQEMLRDRDHLLGGSELSAVDCLAYGYLALMLYANVPQDWLAATLRTKYANLVAYVERIHNTLNLYTKTESVLSMQGLETDASREDHRHSDGMSLPWSVASSSSFVTIITSTVAELVSHIPLIAPSSTTVTHTRDVKQPSWHRYLPTILGLSTGVVGLTIYLALRTGNLIWPHGEEIQIFGRKRLADYGHLGAALAGISMMSQQARKDASYHA</sequence>
<evidence type="ECO:0000256" key="7">
    <source>
        <dbReference type="ARBA" id="ARBA00023136"/>
    </source>
</evidence>
<dbReference type="InterPro" id="IPR033468">
    <property type="entry name" value="Metaxin_GST"/>
</dbReference>
<dbReference type="AlphaFoldDB" id="A0A9W7SQL4"/>
<gene>
    <name evidence="10" type="ORF">Tdes44962_MAKER03341</name>
</gene>
<comment type="caution">
    <text evidence="10">The sequence shown here is derived from an EMBL/GenBank/DDBJ whole genome shotgun (WGS) entry which is preliminary data.</text>
</comment>
<name>A0A9W7SQL4_9PEZI</name>
<dbReference type="SUPFAM" id="SSF47616">
    <property type="entry name" value="GST C-terminal domain-like"/>
    <property type="match status" value="1"/>
</dbReference>
<accession>A0A9W7SQL4</accession>
<dbReference type="PANTHER" id="PTHR12289:SF41">
    <property type="entry name" value="FAILED AXON CONNECTIONS-RELATED"/>
    <property type="match status" value="1"/>
</dbReference>
<organism evidence="10 11">
    <name type="scientific">Teratosphaeria destructans</name>
    <dbReference type="NCBI Taxonomy" id="418781"/>
    <lineage>
        <taxon>Eukaryota</taxon>
        <taxon>Fungi</taxon>
        <taxon>Dikarya</taxon>
        <taxon>Ascomycota</taxon>
        <taxon>Pezizomycotina</taxon>
        <taxon>Dothideomycetes</taxon>
        <taxon>Dothideomycetidae</taxon>
        <taxon>Mycosphaerellales</taxon>
        <taxon>Teratosphaeriaceae</taxon>
        <taxon>Teratosphaeria</taxon>
    </lineage>
</organism>
<comment type="subcellular location">
    <subcellularLocation>
        <location evidence="1">Mitochondrion outer membrane</location>
    </subcellularLocation>
</comment>
<comment type="similarity">
    <text evidence="2">Belongs to the metaxin family.</text>
</comment>
<dbReference type="EMBL" id="RIBY02001956">
    <property type="protein sequence ID" value="KAH9826796.1"/>
    <property type="molecule type" value="Genomic_DNA"/>
</dbReference>
<reference evidence="10 11" key="2">
    <citation type="journal article" date="2021" name="Curr. Genet.">
        <title>Genetic response to nitrogen starvation in the aggressive Eucalyptus foliar pathogen Teratosphaeria destructans.</title>
        <authorList>
            <person name="Havenga M."/>
            <person name="Wingfield B.D."/>
            <person name="Wingfield M.J."/>
            <person name="Dreyer L.L."/>
            <person name="Roets F."/>
            <person name="Aylward J."/>
        </authorList>
    </citation>
    <scope>NUCLEOTIDE SEQUENCE [LARGE SCALE GENOMIC DNA]</scope>
    <source>
        <strain evidence="10">CMW44962</strain>
    </source>
</reference>
<dbReference type="OrthoDB" id="5835136at2759"/>
<keyword evidence="6" id="KW-0496">Mitochondrion</keyword>
<reference evidence="10 11" key="1">
    <citation type="journal article" date="2018" name="IMA Fungus">
        <title>IMA Genome-F 10: Nine draft genome sequences of Claviceps purpurea s.lat., including C. arundinis, C. humidiphila, and C. cf. spartinae, pseudomolecules for the pitch canker pathogen Fusarium circinatum, draft genome of Davidsoniella eucalypti, Grosmannia galeiformis, Quambalaria eucalypti, and Teratosphaeria destructans.</title>
        <authorList>
            <person name="Wingfield B.D."/>
            <person name="Liu M."/>
            <person name="Nguyen H.D."/>
            <person name="Lane F.A."/>
            <person name="Morgan S.W."/>
            <person name="De Vos L."/>
            <person name="Wilken P.M."/>
            <person name="Duong T.A."/>
            <person name="Aylward J."/>
            <person name="Coetzee M.P."/>
            <person name="Dadej K."/>
            <person name="De Beer Z.W."/>
            <person name="Findlay W."/>
            <person name="Havenga M."/>
            <person name="Kolarik M."/>
            <person name="Menzies J.G."/>
            <person name="Naidoo K."/>
            <person name="Pochopski O."/>
            <person name="Shoukouhi P."/>
            <person name="Santana Q.C."/>
            <person name="Seifert K.A."/>
            <person name="Soal N."/>
            <person name="Steenkamp E.T."/>
            <person name="Tatham C.T."/>
            <person name="van der Nest M.A."/>
            <person name="Wingfield M.J."/>
        </authorList>
    </citation>
    <scope>NUCLEOTIDE SEQUENCE [LARGE SCALE GENOMIC DNA]</scope>
    <source>
        <strain evidence="10">CMW44962</strain>
    </source>
</reference>
<dbReference type="InterPro" id="IPR036282">
    <property type="entry name" value="Glutathione-S-Trfase_C_sf"/>
</dbReference>
<keyword evidence="11" id="KW-1185">Reference proteome</keyword>
<feature type="domain" description="Metaxin glutathione S-transferase" evidence="9">
    <location>
        <begin position="210"/>
        <end position="272"/>
    </location>
</feature>
<evidence type="ECO:0000256" key="6">
    <source>
        <dbReference type="ARBA" id="ARBA00023128"/>
    </source>
</evidence>
<dbReference type="Pfam" id="PF10568">
    <property type="entry name" value="Tom37"/>
    <property type="match status" value="1"/>
</dbReference>
<keyword evidence="7" id="KW-0472">Membrane</keyword>
<protein>
    <submittedName>
        <fullName evidence="10">Metaxin-like protein</fullName>
    </submittedName>
</protein>